<dbReference type="GO" id="GO:0003796">
    <property type="term" value="F:lysozyme activity"/>
    <property type="evidence" value="ECO:0007669"/>
    <property type="project" value="UniProtKB-EC"/>
</dbReference>
<dbReference type="CDD" id="cd16890">
    <property type="entry name" value="lyz_i"/>
    <property type="match status" value="1"/>
</dbReference>
<dbReference type="RefSeq" id="XP_028042581.1">
    <property type="nucleotide sequence ID" value="XM_028186780.1"/>
</dbReference>
<sequence>MFVTRSLVFPACFVAVFVFWITGSGGVFISNLSESCYRCLCYVSTKCNLAHDCTGGYCGPFNISKVYWVDAGKVVHSEDTPERSHAWEDCARNYHCSKKIIEGYLERFGKDCNGDGVTDCFDYMMVNGNGGYGCTKPLNRSVNGRRWLLRYEECTL</sequence>
<keyword evidence="3" id="KW-0929">Antimicrobial</keyword>
<evidence type="ECO:0000256" key="7">
    <source>
        <dbReference type="ARBA" id="ARBA00023157"/>
    </source>
</evidence>
<evidence type="ECO:0000256" key="6">
    <source>
        <dbReference type="ARBA" id="ARBA00023022"/>
    </source>
</evidence>
<evidence type="ECO:0000256" key="8">
    <source>
        <dbReference type="ARBA" id="ARBA00023295"/>
    </source>
</evidence>
<evidence type="ECO:0000256" key="1">
    <source>
        <dbReference type="ARBA" id="ARBA00000632"/>
    </source>
</evidence>
<keyword evidence="6" id="KW-0044">Antibiotic</keyword>
<keyword evidence="10" id="KW-0472">Membrane</keyword>
<evidence type="ECO:0000256" key="3">
    <source>
        <dbReference type="ARBA" id="ARBA00022529"/>
    </source>
</evidence>
<dbReference type="KEGG" id="bman:114252278"/>
<keyword evidence="10" id="KW-1133">Transmembrane helix</keyword>
<proteinExistence type="predicted"/>
<organism evidence="11 12">
    <name type="scientific">Bombyx mandarina</name>
    <name type="common">Wild silk moth</name>
    <name type="synonym">Wild silkworm</name>
    <dbReference type="NCBI Taxonomy" id="7092"/>
    <lineage>
        <taxon>Eukaryota</taxon>
        <taxon>Metazoa</taxon>
        <taxon>Ecdysozoa</taxon>
        <taxon>Arthropoda</taxon>
        <taxon>Hexapoda</taxon>
        <taxon>Insecta</taxon>
        <taxon>Pterygota</taxon>
        <taxon>Neoptera</taxon>
        <taxon>Endopterygota</taxon>
        <taxon>Lepidoptera</taxon>
        <taxon>Glossata</taxon>
        <taxon>Ditrysia</taxon>
        <taxon>Bombycoidea</taxon>
        <taxon>Bombycidae</taxon>
        <taxon>Bombycinae</taxon>
        <taxon>Bombyx</taxon>
    </lineage>
</organism>
<dbReference type="PANTHER" id="PTHR11195">
    <property type="entry name" value="DESTABILASE-RELATED"/>
    <property type="match status" value="1"/>
</dbReference>
<dbReference type="AlphaFoldDB" id="A0A6J2KJS8"/>
<accession>A0A6J2KJS8</accession>
<reference evidence="12" key="1">
    <citation type="submission" date="2025-08" db="UniProtKB">
        <authorList>
            <consortium name="RefSeq"/>
        </authorList>
    </citation>
    <scope>IDENTIFICATION</scope>
    <source>
        <tissue evidence="12">Silk gland</tissue>
    </source>
</reference>
<evidence type="ECO:0000256" key="5">
    <source>
        <dbReference type="ARBA" id="ARBA00022801"/>
    </source>
</evidence>
<dbReference type="GeneID" id="114252278"/>
<evidence type="ECO:0000256" key="10">
    <source>
        <dbReference type="SAM" id="Phobius"/>
    </source>
</evidence>
<name>A0A6J2KJS8_BOMMA</name>
<feature type="transmembrane region" description="Helical" evidence="10">
    <location>
        <begin position="7"/>
        <end position="29"/>
    </location>
</feature>
<dbReference type="OrthoDB" id="6331689at2759"/>
<dbReference type="PROSITE" id="PS51909">
    <property type="entry name" value="LYSOZYME_I"/>
    <property type="match status" value="1"/>
</dbReference>
<dbReference type="GO" id="GO:0031640">
    <property type="term" value="P:killing of cells of another organism"/>
    <property type="evidence" value="ECO:0007669"/>
    <property type="project" value="UniProtKB-KW"/>
</dbReference>
<feature type="disulfide bond" evidence="9">
    <location>
        <begin position="90"/>
        <end position="96"/>
    </location>
</feature>
<keyword evidence="5" id="KW-0378">Hydrolase</keyword>
<dbReference type="Proteomes" id="UP000504629">
    <property type="component" value="Unplaced"/>
</dbReference>
<comment type="catalytic activity">
    <reaction evidence="1">
        <text>Hydrolysis of (1-&gt;4)-beta-linkages between N-acetylmuramic acid and N-acetyl-D-glucosamine residues in a peptidoglycan and between N-acetyl-D-glucosamine residues in chitodextrins.</text>
        <dbReference type="EC" id="3.2.1.17"/>
    </reaction>
</comment>
<keyword evidence="8" id="KW-0326">Glycosidase</keyword>
<dbReference type="Gene3D" id="1.10.530.10">
    <property type="match status" value="1"/>
</dbReference>
<feature type="disulfide bond" evidence="9">
    <location>
        <begin position="41"/>
        <end position="47"/>
    </location>
</feature>
<evidence type="ECO:0000313" key="12">
    <source>
        <dbReference type="RefSeq" id="XP_028042581.1"/>
    </source>
</evidence>
<keyword evidence="10" id="KW-0812">Transmembrane</keyword>
<dbReference type="EC" id="3.2.1.17" evidence="2"/>
<protein>
    <recommendedName>
        <fullName evidence="2">lysozyme</fullName>
        <ecNumber evidence="2">3.2.1.17</ecNumber>
    </recommendedName>
</protein>
<dbReference type="InterPro" id="IPR008597">
    <property type="entry name" value="Invert_lysozyme"/>
</dbReference>
<dbReference type="GO" id="GO:0042742">
    <property type="term" value="P:defense response to bacterium"/>
    <property type="evidence" value="ECO:0007669"/>
    <property type="project" value="UniProtKB-KW"/>
</dbReference>
<evidence type="ECO:0000256" key="9">
    <source>
        <dbReference type="PIRSR" id="PIRSR608597-3"/>
    </source>
</evidence>
<evidence type="ECO:0000256" key="4">
    <source>
        <dbReference type="ARBA" id="ARBA00022638"/>
    </source>
</evidence>
<dbReference type="FunFam" id="1.10.530.10:FF:000019">
    <property type="entry name" value="lysozyme"/>
    <property type="match status" value="1"/>
</dbReference>
<evidence type="ECO:0000313" key="11">
    <source>
        <dbReference type="Proteomes" id="UP000504629"/>
    </source>
</evidence>
<keyword evidence="7 9" id="KW-1015">Disulfide bond</keyword>
<evidence type="ECO:0000256" key="2">
    <source>
        <dbReference type="ARBA" id="ARBA00012732"/>
    </source>
</evidence>
<dbReference type="Pfam" id="PF05497">
    <property type="entry name" value="Destabilase"/>
    <property type="match status" value="1"/>
</dbReference>
<gene>
    <name evidence="12" type="primary">LOC114252278</name>
</gene>
<feature type="disulfide bond" evidence="9">
    <location>
        <begin position="36"/>
        <end position="120"/>
    </location>
</feature>
<dbReference type="SUPFAM" id="SSF53955">
    <property type="entry name" value="Lysozyme-like"/>
    <property type="match status" value="1"/>
</dbReference>
<dbReference type="InterPro" id="IPR023346">
    <property type="entry name" value="Lysozyme-like_dom_sf"/>
</dbReference>
<dbReference type="PANTHER" id="PTHR11195:SF13">
    <property type="entry name" value="INVERTEBRATE-TYPE LYSOZYME 2-RELATED"/>
    <property type="match status" value="1"/>
</dbReference>
<keyword evidence="11" id="KW-1185">Reference proteome</keyword>
<keyword evidence="4" id="KW-0081">Bacteriolytic enzyme</keyword>